<dbReference type="RefSeq" id="WP_068716524.1">
    <property type="nucleotide sequence ID" value="NZ_LWDV01000008.1"/>
</dbReference>
<gene>
    <name evidence="2" type="ORF">U472_06010</name>
</gene>
<reference evidence="2 3" key="2">
    <citation type="submission" date="2016-08" db="EMBL/GenBank/DDBJ databases">
        <title>Orenia metallireducens sp. nov. strain Z6, a Novel Metal-reducing Firmicute from the Deep Subsurface.</title>
        <authorList>
            <person name="Maxim B.I."/>
            <person name="Kenneth K."/>
            <person name="Flynn T.M."/>
            <person name="Oloughlin E.J."/>
            <person name="Locke R.A."/>
            <person name="Weber J.R."/>
            <person name="Egan S.M."/>
            <person name="Mackie R.I."/>
            <person name="Cann I.K."/>
        </authorList>
    </citation>
    <scope>NUCLEOTIDE SEQUENCE [LARGE SCALE GENOMIC DNA]</scope>
    <source>
        <strain evidence="2 3">Z6</strain>
    </source>
</reference>
<proteinExistence type="predicted"/>
<dbReference type="Proteomes" id="UP000093514">
    <property type="component" value="Unassembled WGS sequence"/>
</dbReference>
<keyword evidence="1" id="KW-0472">Membrane</keyword>
<comment type="caution">
    <text evidence="2">The sequence shown here is derived from an EMBL/GenBank/DDBJ whole genome shotgun (WGS) entry which is preliminary data.</text>
</comment>
<organism evidence="2 3">
    <name type="scientific">Orenia metallireducens</name>
    <dbReference type="NCBI Taxonomy" id="1413210"/>
    <lineage>
        <taxon>Bacteria</taxon>
        <taxon>Bacillati</taxon>
        <taxon>Bacillota</taxon>
        <taxon>Clostridia</taxon>
        <taxon>Halanaerobiales</taxon>
        <taxon>Halobacteroidaceae</taxon>
        <taxon>Orenia</taxon>
    </lineage>
</organism>
<dbReference type="EMBL" id="LWDV01000008">
    <property type="protein sequence ID" value="OCL27038.1"/>
    <property type="molecule type" value="Genomic_DNA"/>
</dbReference>
<reference evidence="3" key="1">
    <citation type="submission" date="2016-07" db="EMBL/GenBank/DDBJ databases">
        <authorList>
            <person name="Florea S."/>
            <person name="Webb J.S."/>
            <person name="Jaromczyk J."/>
            <person name="Schardl C.L."/>
        </authorList>
    </citation>
    <scope>NUCLEOTIDE SEQUENCE [LARGE SCALE GENOMIC DNA]</scope>
    <source>
        <strain evidence="3">Z6</strain>
    </source>
</reference>
<sequence>MKFNTIRSKLTIMIILSSILLIAIVGTVNIIESKKAIEQKARQSLYLMGKSYGNQFSKTMETVKSSVENLAITSLALFKLDEMRADSSYLERYQSTIEPIVKKIG</sequence>
<accession>A0A1C0A9T0</accession>
<name>A0A1C0A9T0_9FIRM</name>
<protein>
    <recommendedName>
        <fullName evidence="4">Methyl-accepting chemotaxis protein</fullName>
    </recommendedName>
</protein>
<evidence type="ECO:0008006" key="4">
    <source>
        <dbReference type="Google" id="ProtNLM"/>
    </source>
</evidence>
<evidence type="ECO:0000256" key="1">
    <source>
        <dbReference type="SAM" id="Phobius"/>
    </source>
</evidence>
<feature type="transmembrane region" description="Helical" evidence="1">
    <location>
        <begin position="12"/>
        <end position="31"/>
    </location>
</feature>
<dbReference type="AlphaFoldDB" id="A0A1C0A9T0"/>
<keyword evidence="3" id="KW-1185">Reference proteome</keyword>
<keyword evidence="1" id="KW-1133">Transmembrane helix</keyword>
<evidence type="ECO:0000313" key="2">
    <source>
        <dbReference type="EMBL" id="OCL27038.1"/>
    </source>
</evidence>
<evidence type="ECO:0000313" key="3">
    <source>
        <dbReference type="Proteomes" id="UP000093514"/>
    </source>
</evidence>
<keyword evidence="1" id="KW-0812">Transmembrane</keyword>